<dbReference type="Proteomes" id="UP001597478">
    <property type="component" value="Unassembled WGS sequence"/>
</dbReference>
<dbReference type="RefSeq" id="WP_377478194.1">
    <property type="nucleotide sequence ID" value="NZ_JBHUNT010000001.1"/>
</dbReference>
<dbReference type="PANTHER" id="PTHR43162:SF1">
    <property type="entry name" value="PRESTALK A DIFFERENTIATION PROTEIN A"/>
    <property type="match status" value="1"/>
</dbReference>
<dbReference type="InterPro" id="IPR016040">
    <property type="entry name" value="NAD(P)-bd_dom"/>
</dbReference>
<proteinExistence type="predicted"/>
<dbReference type="EMBL" id="JBHUOF010000010">
    <property type="protein sequence ID" value="MFD2799575.1"/>
    <property type="molecule type" value="Genomic_DNA"/>
</dbReference>
<dbReference type="Gene3D" id="3.40.50.720">
    <property type="entry name" value="NAD(P)-binding Rossmann-like Domain"/>
    <property type="match status" value="1"/>
</dbReference>
<sequence>MTILVTAATGNIGRKVVDHLLERGATAVRALTIDPDRAALPPTVEVVTGYLRRVDTLPGVFDGVSGMYLAPTPETVAEVLRLAREAGVEHVVDLSGEPETWWGDVTRAVENSGIPWTHLWPGDFMENSLVWADQIRRTGAVHEPYPQAASSPIAMDDIASVAATALLDTAVQGKAHLLTGPETLTRAQQVAHIGAALGRDIPFLTASREETLDHLRPAMGENAEWFVDNVLAMFDEEPMYANNAVEEITGQPATTFAGWARAHAHEFR</sequence>
<reference evidence="3" key="1">
    <citation type="journal article" date="2019" name="Int. J. Syst. Evol. Microbiol.">
        <title>The Global Catalogue of Microorganisms (GCM) 10K type strain sequencing project: providing services to taxonomists for standard genome sequencing and annotation.</title>
        <authorList>
            <consortium name="The Broad Institute Genomics Platform"/>
            <consortium name="The Broad Institute Genome Sequencing Center for Infectious Disease"/>
            <person name="Wu L."/>
            <person name="Ma J."/>
        </authorList>
    </citation>
    <scope>NUCLEOTIDE SEQUENCE [LARGE SCALE GENOMIC DNA]</scope>
    <source>
        <strain evidence="3">IBRC-M 10906</strain>
    </source>
</reference>
<dbReference type="SUPFAM" id="SSF51735">
    <property type="entry name" value="NAD(P)-binding Rossmann-fold domains"/>
    <property type="match status" value="1"/>
</dbReference>
<keyword evidence="3" id="KW-1185">Reference proteome</keyword>
<evidence type="ECO:0000313" key="3">
    <source>
        <dbReference type="Proteomes" id="UP001597478"/>
    </source>
</evidence>
<protein>
    <submittedName>
        <fullName evidence="2">NAD(P)H-binding protein</fullName>
    </submittedName>
</protein>
<comment type="caution">
    <text evidence="2">The sequence shown here is derived from an EMBL/GenBank/DDBJ whole genome shotgun (WGS) entry which is preliminary data.</text>
</comment>
<dbReference type="Gene3D" id="3.90.25.10">
    <property type="entry name" value="UDP-galactose 4-epimerase, domain 1"/>
    <property type="match status" value="1"/>
</dbReference>
<evidence type="ECO:0000259" key="1">
    <source>
        <dbReference type="Pfam" id="PF13460"/>
    </source>
</evidence>
<dbReference type="Pfam" id="PF13460">
    <property type="entry name" value="NAD_binding_10"/>
    <property type="match status" value="1"/>
</dbReference>
<dbReference type="InterPro" id="IPR036291">
    <property type="entry name" value="NAD(P)-bd_dom_sf"/>
</dbReference>
<dbReference type="InterPro" id="IPR051604">
    <property type="entry name" value="Ergot_Alk_Oxidoreductase"/>
</dbReference>
<evidence type="ECO:0000313" key="2">
    <source>
        <dbReference type="EMBL" id="MFD2799575.1"/>
    </source>
</evidence>
<gene>
    <name evidence="2" type="ORF">ACFS2C_09230</name>
</gene>
<organism evidence="2 3">
    <name type="scientific">Prauserella oleivorans</name>
    <dbReference type="NCBI Taxonomy" id="1478153"/>
    <lineage>
        <taxon>Bacteria</taxon>
        <taxon>Bacillati</taxon>
        <taxon>Actinomycetota</taxon>
        <taxon>Actinomycetes</taxon>
        <taxon>Pseudonocardiales</taxon>
        <taxon>Pseudonocardiaceae</taxon>
        <taxon>Prauserella</taxon>
    </lineage>
</organism>
<name>A0ABW5W7T0_9PSEU</name>
<accession>A0ABW5W7T0</accession>
<dbReference type="PANTHER" id="PTHR43162">
    <property type="match status" value="1"/>
</dbReference>
<feature type="domain" description="NAD(P)-binding" evidence="1">
    <location>
        <begin position="8"/>
        <end position="94"/>
    </location>
</feature>